<keyword evidence="5 7" id="KW-1133">Transmembrane helix</keyword>
<dbReference type="RefSeq" id="WP_208006277.1">
    <property type="nucleotide sequence ID" value="NZ_JAGDFX010000015.1"/>
</dbReference>
<comment type="subcellular location">
    <subcellularLocation>
        <location evidence="1">Cell membrane</location>
        <topology evidence="1">Multi-pass membrane protein</topology>
    </subcellularLocation>
</comment>
<keyword evidence="2" id="KW-0813">Transport</keyword>
<feature type="transmembrane region" description="Helical" evidence="7">
    <location>
        <begin position="185"/>
        <end position="208"/>
    </location>
</feature>
<keyword evidence="3" id="KW-1003">Cell membrane</keyword>
<comment type="caution">
    <text evidence="8">The sequence shown here is derived from an EMBL/GenBank/DDBJ whole genome shotgun (WGS) entry which is preliminary data.</text>
</comment>
<evidence type="ECO:0000313" key="8">
    <source>
        <dbReference type="EMBL" id="MBO1520401.1"/>
    </source>
</evidence>
<accession>A0ABS3NIJ5</accession>
<feature type="transmembrane region" description="Helical" evidence="7">
    <location>
        <begin position="143"/>
        <end position="164"/>
    </location>
</feature>
<keyword evidence="9" id="KW-1185">Reference proteome</keyword>
<evidence type="ECO:0000256" key="2">
    <source>
        <dbReference type="ARBA" id="ARBA00022448"/>
    </source>
</evidence>
<dbReference type="InterPro" id="IPR001991">
    <property type="entry name" value="Na-dicarboxylate_symporter"/>
</dbReference>
<keyword evidence="4 7" id="KW-0812">Transmembrane</keyword>
<dbReference type="PANTHER" id="PTHR42865:SF7">
    <property type="entry name" value="PROTON_GLUTAMATE-ASPARTATE SYMPORTER"/>
    <property type="match status" value="1"/>
</dbReference>
<dbReference type="Gene3D" id="1.10.3860.10">
    <property type="entry name" value="Sodium:dicarboxylate symporter"/>
    <property type="match status" value="1"/>
</dbReference>
<dbReference type="Proteomes" id="UP000664882">
    <property type="component" value="Unassembled WGS sequence"/>
</dbReference>
<dbReference type="InterPro" id="IPR036458">
    <property type="entry name" value="Na:dicarbo_symporter_sf"/>
</dbReference>
<feature type="transmembrane region" description="Helical" evidence="7">
    <location>
        <begin position="43"/>
        <end position="67"/>
    </location>
</feature>
<dbReference type="PRINTS" id="PR00173">
    <property type="entry name" value="EDTRNSPORT"/>
</dbReference>
<dbReference type="Pfam" id="PF00375">
    <property type="entry name" value="SDF"/>
    <property type="match status" value="1"/>
</dbReference>
<evidence type="ECO:0000256" key="3">
    <source>
        <dbReference type="ARBA" id="ARBA00022475"/>
    </source>
</evidence>
<feature type="transmembrane region" description="Helical" evidence="7">
    <location>
        <begin position="349"/>
        <end position="373"/>
    </location>
</feature>
<evidence type="ECO:0000256" key="1">
    <source>
        <dbReference type="ARBA" id="ARBA00004651"/>
    </source>
</evidence>
<evidence type="ECO:0000313" key="9">
    <source>
        <dbReference type="Proteomes" id="UP000664882"/>
    </source>
</evidence>
<organism evidence="8 9">
    <name type="scientific">Oceanisphaera pacifica</name>
    <dbReference type="NCBI Taxonomy" id="2818389"/>
    <lineage>
        <taxon>Bacteria</taxon>
        <taxon>Pseudomonadati</taxon>
        <taxon>Pseudomonadota</taxon>
        <taxon>Gammaproteobacteria</taxon>
        <taxon>Aeromonadales</taxon>
        <taxon>Aeromonadaceae</taxon>
        <taxon>Oceanisphaera</taxon>
    </lineage>
</organism>
<protein>
    <submittedName>
        <fullName evidence="8">Dicarboxylate/amino acid:cation symporter</fullName>
    </submittedName>
</protein>
<feature type="transmembrane region" description="Helical" evidence="7">
    <location>
        <begin position="325"/>
        <end position="343"/>
    </location>
</feature>
<proteinExistence type="predicted"/>
<gene>
    <name evidence="8" type="ORF">J3U76_12305</name>
</gene>
<sequence>MNIWKTYKDTSLVLKMSAGFLLGILVALIFREQADIVSPLGDIFIRLLSLIATPVIFLTVALAIGRMNIRQMGRLSGKLVLYYAATTAMAVIIGVTLALTFSPGSQLSLPNTVVQPPEVPHASDMLLKIVPNNLFSAFAAGDLMAILFIAIIMGMAISAMTYSSEQKMQAHGALLERFFSAFNELFYKILDGILLYAPIGVFAISAATFGSQGWTTLKSLLVFIATFYLGLVILWALVYTGFLKLSGHPVLRFLADIKEAYATAFFTTSSLATLPIAISSAKKAGVSEKTANFALPLGAIFNSDGGALRMGVSLVFAANITGLDLAWIDLMTIVVIGTLLSIGTAGVPAAGLVTLSAVLSLFGLPLEIVALIAGVDALINMGGTASNVTGDIIGAAVIDENPSTTTG</sequence>
<evidence type="ECO:0000256" key="6">
    <source>
        <dbReference type="ARBA" id="ARBA00023136"/>
    </source>
</evidence>
<dbReference type="PANTHER" id="PTHR42865">
    <property type="entry name" value="PROTON/GLUTAMATE-ASPARTATE SYMPORTER"/>
    <property type="match status" value="1"/>
</dbReference>
<feature type="transmembrane region" description="Helical" evidence="7">
    <location>
        <begin position="220"/>
        <end position="239"/>
    </location>
</feature>
<evidence type="ECO:0000256" key="4">
    <source>
        <dbReference type="ARBA" id="ARBA00022692"/>
    </source>
</evidence>
<evidence type="ECO:0000256" key="7">
    <source>
        <dbReference type="SAM" id="Phobius"/>
    </source>
</evidence>
<dbReference type="EMBL" id="JAGDFX010000015">
    <property type="protein sequence ID" value="MBO1520401.1"/>
    <property type="molecule type" value="Genomic_DNA"/>
</dbReference>
<feature type="transmembrane region" description="Helical" evidence="7">
    <location>
        <begin position="79"/>
        <end position="101"/>
    </location>
</feature>
<keyword evidence="6 7" id="KW-0472">Membrane</keyword>
<evidence type="ECO:0000256" key="5">
    <source>
        <dbReference type="ARBA" id="ARBA00022989"/>
    </source>
</evidence>
<feature type="transmembrane region" description="Helical" evidence="7">
    <location>
        <begin position="12"/>
        <end position="31"/>
    </location>
</feature>
<name>A0ABS3NIJ5_9GAMM</name>
<dbReference type="SUPFAM" id="SSF118215">
    <property type="entry name" value="Proton glutamate symport protein"/>
    <property type="match status" value="1"/>
</dbReference>
<reference evidence="8 9" key="1">
    <citation type="submission" date="2021-03" db="EMBL/GenBank/DDBJ databases">
        <title>Oceanisphaera sp. nov., isolated from the intestine.</title>
        <authorList>
            <person name="Zhao L.-H."/>
            <person name="Shi L.-F."/>
        </authorList>
    </citation>
    <scope>NUCLEOTIDE SEQUENCE [LARGE SCALE GENOMIC DNA]</scope>
    <source>
        <strain evidence="8 9">DM8</strain>
    </source>
</reference>